<keyword evidence="2" id="KW-1185">Reference proteome</keyword>
<evidence type="ECO:0000313" key="1">
    <source>
        <dbReference type="EMBL" id="SKA22582.1"/>
    </source>
</evidence>
<gene>
    <name evidence="1" type="ORF">SAMN02745119_03212</name>
</gene>
<dbReference type="AlphaFoldDB" id="A0A1T4S324"/>
<protein>
    <submittedName>
        <fullName evidence="1">Transcriptional regulator, AlpA family</fullName>
    </submittedName>
</protein>
<dbReference type="STRING" id="115783.SAMN02745119_03212"/>
<proteinExistence type="predicted"/>
<organism evidence="1 2">
    <name type="scientific">Trichlorobacter thiogenes</name>
    <dbReference type="NCBI Taxonomy" id="115783"/>
    <lineage>
        <taxon>Bacteria</taxon>
        <taxon>Pseudomonadati</taxon>
        <taxon>Thermodesulfobacteriota</taxon>
        <taxon>Desulfuromonadia</taxon>
        <taxon>Geobacterales</taxon>
        <taxon>Geobacteraceae</taxon>
        <taxon>Trichlorobacter</taxon>
    </lineage>
</organism>
<name>A0A1T4S324_9BACT</name>
<accession>A0A1T4S324</accession>
<evidence type="ECO:0000313" key="2">
    <source>
        <dbReference type="Proteomes" id="UP000190102"/>
    </source>
</evidence>
<dbReference type="RefSeq" id="WP_078791449.1">
    <property type="nucleotide sequence ID" value="NZ_FUWR01000029.1"/>
</dbReference>
<dbReference type="Proteomes" id="UP000190102">
    <property type="component" value="Unassembled WGS sequence"/>
</dbReference>
<dbReference type="OrthoDB" id="9801242at2"/>
<dbReference type="InterPro" id="IPR010260">
    <property type="entry name" value="AlpA"/>
</dbReference>
<reference evidence="2" key="1">
    <citation type="submission" date="2017-02" db="EMBL/GenBank/DDBJ databases">
        <authorList>
            <person name="Varghese N."/>
            <person name="Submissions S."/>
        </authorList>
    </citation>
    <scope>NUCLEOTIDE SEQUENCE [LARGE SCALE GENOMIC DNA]</scope>
    <source>
        <strain evidence="2">ATCC BAA-34</strain>
    </source>
</reference>
<dbReference type="Pfam" id="PF05930">
    <property type="entry name" value="Phage_AlpA"/>
    <property type="match status" value="1"/>
</dbReference>
<dbReference type="EMBL" id="FUWR01000029">
    <property type="protein sequence ID" value="SKA22582.1"/>
    <property type="molecule type" value="Genomic_DNA"/>
</dbReference>
<sequence>MKSTTTTPAAQTVTVNPLGLLRLPQVLQLLPIGRSSWLAGVKEGRYPQPVKLGPATTCWRASDILSFIDSLGASHE</sequence>